<sequence length="225" mass="24640">MATTTRPSPRGKRAPRSDGRSTRAAVLEAAGRVFAERGFAEATGKEICERAGANAAAVNYYFGGKEGLYEEVLIEAHRQMLSMEDLSRIIDSRAEPEEKLRIFLEHIIHTATHAADLWGVRIFLRELASPTPFVPKFIETTALPKSRKLRELVRAITGLAPDSPAVQRATALVALPCMGLVLFPEKLRTLLLPATASDADGLLDDMLDYMLGGLRALGKRDETRG</sequence>
<dbReference type="SUPFAM" id="SSF46689">
    <property type="entry name" value="Homeodomain-like"/>
    <property type="match status" value="1"/>
</dbReference>
<dbReference type="PANTHER" id="PTHR30055:SF226">
    <property type="entry name" value="HTH-TYPE TRANSCRIPTIONAL REGULATOR PKSA"/>
    <property type="match status" value="1"/>
</dbReference>
<dbReference type="PROSITE" id="PS50977">
    <property type="entry name" value="HTH_TETR_2"/>
    <property type="match status" value="1"/>
</dbReference>
<proteinExistence type="predicted"/>
<protein>
    <submittedName>
        <fullName evidence="5">CerR family C-terminal domain-containing protein</fullName>
    </submittedName>
</protein>
<feature type="domain" description="HTH tetR-type" evidence="4">
    <location>
        <begin position="20"/>
        <end position="80"/>
    </location>
</feature>
<organism evidence="5 6">
    <name type="scientific">Candidatus Bilophila faecipullorum</name>
    <dbReference type="NCBI Taxonomy" id="2838482"/>
    <lineage>
        <taxon>Bacteria</taxon>
        <taxon>Pseudomonadati</taxon>
        <taxon>Thermodesulfobacteriota</taxon>
        <taxon>Desulfovibrionia</taxon>
        <taxon>Desulfovibrionales</taxon>
        <taxon>Desulfovibrionaceae</taxon>
        <taxon>Bilophila</taxon>
    </lineage>
</organism>
<dbReference type="Pfam" id="PF09209">
    <property type="entry name" value="CecR_C"/>
    <property type="match status" value="1"/>
</dbReference>
<feature type="region of interest" description="Disordered" evidence="3">
    <location>
        <begin position="1"/>
        <end position="22"/>
    </location>
</feature>
<dbReference type="Pfam" id="PF00440">
    <property type="entry name" value="TetR_N"/>
    <property type="match status" value="1"/>
</dbReference>
<dbReference type="InterPro" id="IPR015292">
    <property type="entry name" value="Tscrpt_reg_YbiH_C"/>
</dbReference>
<dbReference type="AlphaFoldDB" id="A0A9D1UA61"/>
<dbReference type="InterPro" id="IPR009057">
    <property type="entry name" value="Homeodomain-like_sf"/>
</dbReference>
<keyword evidence="1 2" id="KW-0238">DNA-binding</keyword>
<evidence type="ECO:0000256" key="2">
    <source>
        <dbReference type="PROSITE-ProRule" id="PRU00335"/>
    </source>
</evidence>
<dbReference type="SUPFAM" id="SSF48498">
    <property type="entry name" value="Tetracyclin repressor-like, C-terminal domain"/>
    <property type="match status" value="1"/>
</dbReference>
<dbReference type="EMBL" id="DXGI01000277">
    <property type="protein sequence ID" value="HIW78930.1"/>
    <property type="molecule type" value="Genomic_DNA"/>
</dbReference>
<feature type="DNA-binding region" description="H-T-H motif" evidence="2">
    <location>
        <begin position="43"/>
        <end position="62"/>
    </location>
</feature>
<evidence type="ECO:0000313" key="5">
    <source>
        <dbReference type="EMBL" id="HIW78930.1"/>
    </source>
</evidence>
<dbReference type="GO" id="GO:0000976">
    <property type="term" value="F:transcription cis-regulatory region binding"/>
    <property type="evidence" value="ECO:0007669"/>
    <property type="project" value="TreeGrafter"/>
</dbReference>
<gene>
    <name evidence="5" type="ORF">H9874_07285</name>
</gene>
<reference evidence="5" key="2">
    <citation type="submission" date="2021-04" db="EMBL/GenBank/DDBJ databases">
        <authorList>
            <person name="Gilroy R."/>
        </authorList>
    </citation>
    <scope>NUCLEOTIDE SEQUENCE</scope>
    <source>
        <strain evidence="5">ChiSxjej5B17-1746</strain>
    </source>
</reference>
<dbReference type="InterPro" id="IPR036271">
    <property type="entry name" value="Tet_transcr_reg_TetR-rel_C_sf"/>
</dbReference>
<dbReference type="Proteomes" id="UP000824264">
    <property type="component" value="Unassembled WGS sequence"/>
</dbReference>
<reference evidence="5" key="1">
    <citation type="journal article" date="2021" name="PeerJ">
        <title>Extensive microbial diversity within the chicken gut microbiome revealed by metagenomics and culture.</title>
        <authorList>
            <person name="Gilroy R."/>
            <person name="Ravi A."/>
            <person name="Getino M."/>
            <person name="Pursley I."/>
            <person name="Horton D.L."/>
            <person name="Alikhan N.F."/>
            <person name="Baker D."/>
            <person name="Gharbi K."/>
            <person name="Hall N."/>
            <person name="Watson M."/>
            <person name="Adriaenssens E.M."/>
            <person name="Foster-Nyarko E."/>
            <person name="Jarju S."/>
            <person name="Secka A."/>
            <person name="Antonio M."/>
            <person name="Oren A."/>
            <person name="Chaudhuri R.R."/>
            <person name="La Ragione R."/>
            <person name="Hildebrand F."/>
            <person name="Pallen M.J."/>
        </authorList>
    </citation>
    <scope>NUCLEOTIDE SEQUENCE</scope>
    <source>
        <strain evidence="5">ChiSxjej5B17-1746</strain>
    </source>
</reference>
<dbReference type="GO" id="GO:0003700">
    <property type="term" value="F:DNA-binding transcription factor activity"/>
    <property type="evidence" value="ECO:0007669"/>
    <property type="project" value="TreeGrafter"/>
</dbReference>
<accession>A0A9D1UA61</accession>
<name>A0A9D1UA61_9BACT</name>
<dbReference type="PRINTS" id="PR00455">
    <property type="entry name" value="HTHTETR"/>
</dbReference>
<comment type="caution">
    <text evidence="5">The sequence shown here is derived from an EMBL/GenBank/DDBJ whole genome shotgun (WGS) entry which is preliminary data.</text>
</comment>
<evidence type="ECO:0000313" key="6">
    <source>
        <dbReference type="Proteomes" id="UP000824264"/>
    </source>
</evidence>
<evidence type="ECO:0000256" key="1">
    <source>
        <dbReference type="ARBA" id="ARBA00023125"/>
    </source>
</evidence>
<dbReference type="Gene3D" id="1.10.10.60">
    <property type="entry name" value="Homeodomain-like"/>
    <property type="match status" value="1"/>
</dbReference>
<dbReference type="PANTHER" id="PTHR30055">
    <property type="entry name" value="HTH-TYPE TRANSCRIPTIONAL REGULATOR RUTR"/>
    <property type="match status" value="1"/>
</dbReference>
<dbReference type="InterPro" id="IPR050109">
    <property type="entry name" value="HTH-type_TetR-like_transc_reg"/>
</dbReference>
<dbReference type="InterPro" id="IPR001647">
    <property type="entry name" value="HTH_TetR"/>
</dbReference>
<dbReference type="Gene3D" id="1.10.357.10">
    <property type="entry name" value="Tetracycline Repressor, domain 2"/>
    <property type="match status" value="1"/>
</dbReference>
<evidence type="ECO:0000259" key="4">
    <source>
        <dbReference type="PROSITE" id="PS50977"/>
    </source>
</evidence>
<evidence type="ECO:0000256" key="3">
    <source>
        <dbReference type="SAM" id="MobiDB-lite"/>
    </source>
</evidence>